<proteinExistence type="predicted"/>
<name>A0A199VXP2_ANACO</name>
<gene>
    <name evidence="1" type="ORF">ACMD2_25929</name>
</gene>
<dbReference type="Proteomes" id="UP000092600">
    <property type="component" value="Unassembled WGS sequence"/>
</dbReference>
<feature type="non-terminal residue" evidence="1">
    <location>
        <position position="129"/>
    </location>
</feature>
<dbReference type="AlphaFoldDB" id="A0A199VXP2"/>
<evidence type="ECO:0000313" key="2">
    <source>
        <dbReference type="Proteomes" id="UP000092600"/>
    </source>
</evidence>
<sequence length="129" mass="14498">MVKPSISSHGEDLSSSTPECRAIRTELMCADSPEFGGTWSLLTLWDGYMRRRQTQGFRHKLAWVFSDSEKWSSTNRVESYFVSRRPLIHSPSQIICCRRDPVMSKSGTLDLASGVGGKIEKNEVKSAVE</sequence>
<organism evidence="1 2">
    <name type="scientific">Ananas comosus</name>
    <name type="common">Pineapple</name>
    <name type="synonym">Ananas ananas</name>
    <dbReference type="NCBI Taxonomy" id="4615"/>
    <lineage>
        <taxon>Eukaryota</taxon>
        <taxon>Viridiplantae</taxon>
        <taxon>Streptophyta</taxon>
        <taxon>Embryophyta</taxon>
        <taxon>Tracheophyta</taxon>
        <taxon>Spermatophyta</taxon>
        <taxon>Magnoliopsida</taxon>
        <taxon>Liliopsida</taxon>
        <taxon>Poales</taxon>
        <taxon>Bromeliaceae</taxon>
        <taxon>Bromelioideae</taxon>
        <taxon>Ananas</taxon>
    </lineage>
</organism>
<accession>A0A199VXP2</accession>
<evidence type="ECO:0000313" key="1">
    <source>
        <dbReference type="EMBL" id="OAY81716.1"/>
    </source>
</evidence>
<comment type="caution">
    <text evidence="1">The sequence shown here is derived from an EMBL/GenBank/DDBJ whole genome shotgun (WGS) entry which is preliminary data.</text>
</comment>
<protein>
    <submittedName>
        <fullName evidence="1">Uncharacterized protein</fullName>
    </submittedName>
</protein>
<reference evidence="1 2" key="1">
    <citation type="journal article" date="2016" name="DNA Res.">
        <title>The draft genome of MD-2 pineapple using hybrid error correction of long reads.</title>
        <authorList>
            <person name="Redwan R.M."/>
            <person name="Saidin A."/>
            <person name="Kumar S.V."/>
        </authorList>
    </citation>
    <scope>NUCLEOTIDE SEQUENCE [LARGE SCALE GENOMIC DNA]</scope>
    <source>
        <strain evidence="2">cv. MD2</strain>
        <tissue evidence="1">Leaf</tissue>
    </source>
</reference>
<dbReference type="EMBL" id="LSRQ01000614">
    <property type="protein sequence ID" value="OAY81716.1"/>
    <property type="molecule type" value="Genomic_DNA"/>
</dbReference>